<evidence type="ECO:0000313" key="2">
    <source>
        <dbReference type="EnsemblMetazoa" id="XP_008211458"/>
    </source>
</evidence>
<sequence length="410" mass="46146">MKLLIDELRRAGMPHHQKPKASHKILNKMAKLERRLLKKYNEQRDQQWYSSGSSSSSGEEVRHRSRRGTRSRSRSRGKRHAHHHHKRGKRSSGESSDSSSSSSSSSSRSPSPPAPRQQRHPRHHRHHGPAHHRGHLGRHRRHHERGMPGWFSLVSHRREEAAPNGCCNGEAQPPELVDLSANGEEDPVAGARNLEEVEQEGNGQESPERGAEIDEDLAKNWTEIVEKGLPDDRRTSLIRKYPVSVNCLPLLAPKLNEQVLAVAPESAVERDSARMQEQSQIAAGLAALGQAIFDLEYKMKNDRDLDRDLVKVYDTLKEAADVIVDVHHSVTQTRQALIASELNRKIRAHVENCKPDSLLFGKDFGDKVKNVKGFSRKARKAQRPDKRRSKRVEGQGCAGCSRGPEQQRGA</sequence>
<evidence type="ECO:0000256" key="1">
    <source>
        <dbReference type="SAM" id="MobiDB-lite"/>
    </source>
</evidence>
<feature type="compositionally biased region" description="Basic residues" evidence="1">
    <location>
        <begin position="63"/>
        <end position="90"/>
    </location>
</feature>
<reference evidence="2" key="1">
    <citation type="submission" date="2021-01" db="UniProtKB">
        <authorList>
            <consortium name="EnsemblMetazoa"/>
        </authorList>
    </citation>
    <scope>IDENTIFICATION</scope>
</reference>
<name>A0A7M7H8F9_NASVI</name>
<evidence type="ECO:0000313" key="3">
    <source>
        <dbReference type="Proteomes" id="UP000002358"/>
    </source>
</evidence>
<feature type="compositionally biased region" description="Basic and acidic residues" evidence="1">
    <location>
        <begin position="1"/>
        <end position="10"/>
    </location>
</feature>
<organism evidence="2 3">
    <name type="scientific">Nasonia vitripennis</name>
    <name type="common">Parasitic wasp</name>
    <dbReference type="NCBI Taxonomy" id="7425"/>
    <lineage>
        <taxon>Eukaryota</taxon>
        <taxon>Metazoa</taxon>
        <taxon>Ecdysozoa</taxon>
        <taxon>Arthropoda</taxon>
        <taxon>Hexapoda</taxon>
        <taxon>Insecta</taxon>
        <taxon>Pterygota</taxon>
        <taxon>Neoptera</taxon>
        <taxon>Endopterygota</taxon>
        <taxon>Hymenoptera</taxon>
        <taxon>Apocrita</taxon>
        <taxon>Proctotrupomorpha</taxon>
        <taxon>Chalcidoidea</taxon>
        <taxon>Pteromalidae</taxon>
        <taxon>Pteromalinae</taxon>
        <taxon>Nasonia</taxon>
    </lineage>
</organism>
<protein>
    <submittedName>
        <fullName evidence="2">Uncharacterized protein</fullName>
    </submittedName>
</protein>
<dbReference type="AlphaFoldDB" id="A0A7M7H8F9"/>
<feature type="compositionally biased region" description="Basic residues" evidence="1">
    <location>
        <begin position="374"/>
        <end position="390"/>
    </location>
</feature>
<dbReference type="GeneID" id="100679498"/>
<feature type="region of interest" description="Disordered" evidence="1">
    <location>
        <begin position="1"/>
        <end position="143"/>
    </location>
</feature>
<feature type="compositionally biased region" description="Basic residues" evidence="1">
    <location>
        <begin position="117"/>
        <end position="143"/>
    </location>
</feature>
<dbReference type="RefSeq" id="XP_008211458.1">
    <property type="nucleotide sequence ID" value="XM_008213236.4"/>
</dbReference>
<dbReference type="PANTHER" id="PTHR34239">
    <property type="entry name" value="APPLE DOMAIN-CONTAINING PROTEIN"/>
    <property type="match status" value="1"/>
</dbReference>
<proteinExistence type="predicted"/>
<dbReference type="Proteomes" id="UP000002358">
    <property type="component" value="Chromosome 4"/>
</dbReference>
<keyword evidence="3" id="KW-1185">Reference proteome</keyword>
<dbReference type="KEGG" id="nvi:100679498"/>
<accession>A0A7M7H8F9</accession>
<dbReference type="EnsemblMetazoa" id="XM_008213236">
    <property type="protein sequence ID" value="XP_008211458"/>
    <property type="gene ID" value="LOC100679498"/>
</dbReference>
<feature type="compositionally biased region" description="Low complexity" evidence="1">
    <location>
        <begin position="93"/>
        <end position="109"/>
    </location>
</feature>
<feature type="compositionally biased region" description="Basic residues" evidence="1">
    <location>
        <begin position="12"/>
        <end position="26"/>
    </location>
</feature>
<feature type="compositionally biased region" description="Basic and acidic residues" evidence="1">
    <location>
        <begin position="30"/>
        <end position="45"/>
    </location>
</feature>
<feature type="region of interest" description="Disordered" evidence="1">
    <location>
        <begin position="374"/>
        <end position="410"/>
    </location>
</feature>
<dbReference type="PANTHER" id="PTHR34239:SF2">
    <property type="entry name" value="TRANSPOSABLE ELEMENT P TRANSPOSASE_THAP9 CONSERVED DOMAIN-CONTAINING PROTEIN"/>
    <property type="match status" value="1"/>
</dbReference>
<dbReference type="OrthoDB" id="7700475at2759"/>